<accession>A0A4S4E823</accession>
<keyword evidence="3" id="KW-1185">Reference proteome</keyword>
<dbReference type="EMBL" id="SDRB02006722">
    <property type="protein sequence ID" value="THG12219.1"/>
    <property type="molecule type" value="Genomic_DNA"/>
</dbReference>
<evidence type="ECO:0000313" key="2">
    <source>
        <dbReference type="EMBL" id="THG12219.1"/>
    </source>
</evidence>
<dbReference type="PANTHER" id="PTHR31865:SF1">
    <property type="entry name" value="INSERTASE, PUTATIVE (DUF1685)-RELATED"/>
    <property type="match status" value="1"/>
</dbReference>
<gene>
    <name evidence="2" type="ORF">TEA_011837</name>
</gene>
<dbReference type="PANTHER" id="PTHR31865">
    <property type="entry name" value="OSJNBA0071G03.3 PROTEIN"/>
    <property type="match status" value="1"/>
</dbReference>
<organism evidence="2 3">
    <name type="scientific">Camellia sinensis var. sinensis</name>
    <name type="common">China tea</name>
    <dbReference type="NCBI Taxonomy" id="542762"/>
    <lineage>
        <taxon>Eukaryota</taxon>
        <taxon>Viridiplantae</taxon>
        <taxon>Streptophyta</taxon>
        <taxon>Embryophyta</taxon>
        <taxon>Tracheophyta</taxon>
        <taxon>Spermatophyta</taxon>
        <taxon>Magnoliopsida</taxon>
        <taxon>eudicotyledons</taxon>
        <taxon>Gunneridae</taxon>
        <taxon>Pentapetalae</taxon>
        <taxon>asterids</taxon>
        <taxon>Ericales</taxon>
        <taxon>Theaceae</taxon>
        <taxon>Camellia</taxon>
    </lineage>
</organism>
<dbReference type="Pfam" id="PF07939">
    <property type="entry name" value="DUF1685"/>
    <property type="match status" value="1"/>
</dbReference>
<feature type="region of interest" description="Disordered" evidence="1">
    <location>
        <begin position="30"/>
        <end position="55"/>
    </location>
</feature>
<feature type="compositionally biased region" description="Basic residues" evidence="1">
    <location>
        <begin position="31"/>
        <end position="41"/>
    </location>
</feature>
<feature type="compositionally biased region" description="Low complexity" evidence="1">
    <location>
        <begin position="104"/>
        <end position="121"/>
    </location>
</feature>
<protein>
    <submittedName>
        <fullName evidence="2">Uncharacterized protein</fullName>
    </submittedName>
</protein>
<dbReference type="InterPro" id="IPR012881">
    <property type="entry name" value="DUF1685"/>
</dbReference>
<name>A0A4S4E823_CAMSN</name>
<dbReference type="Proteomes" id="UP000306102">
    <property type="component" value="Unassembled WGS sequence"/>
</dbReference>
<evidence type="ECO:0000256" key="1">
    <source>
        <dbReference type="SAM" id="MobiDB-lite"/>
    </source>
</evidence>
<feature type="region of interest" description="Disordered" evidence="1">
    <location>
        <begin position="103"/>
        <end position="135"/>
    </location>
</feature>
<dbReference type="AlphaFoldDB" id="A0A4S4E823"/>
<proteinExistence type="predicted"/>
<sequence length="210" mass="23329">MSESRPPPRPAPLFKQNSWSPDMLRDEAWSRRRGNHHKLRRGGCGNGGLRRSKSVTDDDLDELKACFELGFRFDLPDIDPKLSNTFPALELYHAVNKQYSQRLSSSSSSSSTVVSDPDSPSIENPSTIFDDSGDDPKMVKTRLRQWAQVVACAVRQSASTVVSDPYSPSIENPSTIFDDSGDDPKMVKTRLRQWAQVVACAVRQSASPKS</sequence>
<evidence type="ECO:0000313" key="3">
    <source>
        <dbReference type="Proteomes" id="UP000306102"/>
    </source>
</evidence>
<reference evidence="2 3" key="1">
    <citation type="journal article" date="2018" name="Proc. Natl. Acad. Sci. U.S.A.">
        <title>Draft genome sequence of Camellia sinensis var. sinensis provides insights into the evolution of the tea genome and tea quality.</title>
        <authorList>
            <person name="Wei C."/>
            <person name="Yang H."/>
            <person name="Wang S."/>
            <person name="Zhao J."/>
            <person name="Liu C."/>
            <person name="Gao L."/>
            <person name="Xia E."/>
            <person name="Lu Y."/>
            <person name="Tai Y."/>
            <person name="She G."/>
            <person name="Sun J."/>
            <person name="Cao H."/>
            <person name="Tong W."/>
            <person name="Gao Q."/>
            <person name="Li Y."/>
            <person name="Deng W."/>
            <person name="Jiang X."/>
            <person name="Wang W."/>
            <person name="Chen Q."/>
            <person name="Zhang S."/>
            <person name="Li H."/>
            <person name="Wu J."/>
            <person name="Wang P."/>
            <person name="Li P."/>
            <person name="Shi C."/>
            <person name="Zheng F."/>
            <person name="Jian J."/>
            <person name="Huang B."/>
            <person name="Shan D."/>
            <person name="Shi M."/>
            <person name="Fang C."/>
            <person name="Yue Y."/>
            <person name="Li F."/>
            <person name="Li D."/>
            <person name="Wei S."/>
            <person name="Han B."/>
            <person name="Jiang C."/>
            <person name="Yin Y."/>
            <person name="Xia T."/>
            <person name="Zhang Z."/>
            <person name="Bennetzen J.L."/>
            <person name="Zhao S."/>
            <person name="Wan X."/>
        </authorList>
    </citation>
    <scope>NUCLEOTIDE SEQUENCE [LARGE SCALE GENOMIC DNA]</scope>
    <source>
        <strain evidence="3">cv. Shuchazao</strain>
        <tissue evidence="2">Leaf</tissue>
    </source>
</reference>
<comment type="caution">
    <text evidence="2">The sequence shown here is derived from an EMBL/GenBank/DDBJ whole genome shotgun (WGS) entry which is preliminary data.</text>
</comment>